<reference evidence="2" key="1">
    <citation type="submission" date="2020-11" db="EMBL/GenBank/DDBJ databases">
        <title>Intraspecies plasmid and genomic variation of Mycobacterium kubicae revealed by the complete genome sequences of two clinical isolates.</title>
        <authorList>
            <person name="Hendrix J.R."/>
            <person name="Epperson L.E."/>
            <person name="Honda J.R."/>
            <person name="Strong M."/>
        </authorList>
    </citation>
    <scope>NUCLEOTIDE SEQUENCE</scope>
    <source>
        <strain evidence="2">JCM 13573</strain>
    </source>
</reference>
<organism evidence="2 3">
    <name type="scientific">Mycobacterium kubicae</name>
    <dbReference type="NCBI Taxonomy" id="120959"/>
    <lineage>
        <taxon>Bacteria</taxon>
        <taxon>Bacillati</taxon>
        <taxon>Actinomycetota</taxon>
        <taxon>Actinomycetes</taxon>
        <taxon>Mycobacteriales</taxon>
        <taxon>Mycobacteriaceae</taxon>
        <taxon>Mycobacterium</taxon>
        <taxon>Mycobacterium simiae complex</taxon>
    </lineage>
</organism>
<keyword evidence="1" id="KW-0732">Signal</keyword>
<dbReference type="KEGG" id="mku:I2456_10895"/>
<sequence>MTAGRRRRGVALALLVATMALGACTTSVPGRPVRAAGKLPTVVSARELLLQDGDDTPLGPARATPVGDNYFTSVQPSICSAALLFKNSPLRPPDARDFADAAFQFSGPALYAESIDVYDQDLDTHGVVWRAFSDVSDCRDDAVGVTPSGTFQPMRVTEFDVPQDTVFHWAMGRPDWTCTYGLAALTRVVLLISACESQPGFPMAEWAAKRKAQLDRRTA</sequence>
<feature type="chain" id="PRO_5043488861" description="Lipoprotein LprH" evidence="1">
    <location>
        <begin position="23"/>
        <end position="219"/>
    </location>
</feature>
<dbReference type="Proteomes" id="UP000663583">
    <property type="component" value="Chromosome"/>
</dbReference>
<gene>
    <name evidence="2" type="ORF">I2456_10895</name>
</gene>
<evidence type="ECO:0000313" key="3">
    <source>
        <dbReference type="Proteomes" id="UP000663583"/>
    </source>
</evidence>
<name>A0AAX1JFC9_9MYCO</name>
<dbReference type="EMBL" id="CP065047">
    <property type="protein sequence ID" value="QPI39901.1"/>
    <property type="molecule type" value="Genomic_DNA"/>
</dbReference>
<feature type="signal peptide" evidence="1">
    <location>
        <begin position="1"/>
        <end position="22"/>
    </location>
</feature>
<dbReference type="PROSITE" id="PS51257">
    <property type="entry name" value="PROKAR_LIPOPROTEIN"/>
    <property type="match status" value="1"/>
</dbReference>
<evidence type="ECO:0000256" key="1">
    <source>
        <dbReference type="SAM" id="SignalP"/>
    </source>
</evidence>
<proteinExistence type="predicted"/>
<dbReference type="InterPro" id="IPR038232">
    <property type="entry name" value="PknH-like_Extracell_sf"/>
</dbReference>
<dbReference type="RefSeq" id="WP_085072981.1">
    <property type="nucleotide sequence ID" value="NZ_BLKU01000003.1"/>
</dbReference>
<evidence type="ECO:0000313" key="2">
    <source>
        <dbReference type="EMBL" id="QPI39901.1"/>
    </source>
</evidence>
<accession>A0AAX1JFC9</accession>
<dbReference type="AlphaFoldDB" id="A0AAX1JFC9"/>
<dbReference type="Gene3D" id="3.40.1000.70">
    <property type="entry name" value="PknH-like extracellular domain"/>
    <property type="match status" value="1"/>
</dbReference>
<protein>
    <recommendedName>
        <fullName evidence="4">Lipoprotein LprH</fullName>
    </recommendedName>
</protein>
<evidence type="ECO:0008006" key="4">
    <source>
        <dbReference type="Google" id="ProtNLM"/>
    </source>
</evidence>